<protein>
    <submittedName>
        <fullName evidence="1">Uncharacterized protein</fullName>
    </submittedName>
</protein>
<name>A0A1V4SR89_RUMHU</name>
<accession>A0A1V4SR89</accession>
<evidence type="ECO:0000313" key="1">
    <source>
        <dbReference type="EMBL" id="OPX46408.1"/>
    </source>
</evidence>
<comment type="caution">
    <text evidence="1">The sequence shown here is derived from an EMBL/GenBank/DDBJ whole genome shotgun (WGS) entry which is preliminary data.</text>
</comment>
<keyword evidence="2" id="KW-1185">Reference proteome</keyword>
<evidence type="ECO:0000313" key="2">
    <source>
        <dbReference type="Proteomes" id="UP000191554"/>
    </source>
</evidence>
<dbReference type="STRING" id="48256.CLHUN_02240"/>
<dbReference type="Proteomes" id="UP000191554">
    <property type="component" value="Unassembled WGS sequence"/>
</dbReference>
<proteinExistence type="predicted"/>
<dbReference type="RefSeq" id="WP_080062723.1">
    <property type="nucleotide sequence ID" value="NZ_MZGX01000001.1"/>
</dbReference>
<gene>
    <name evidence="1" type="ORF">CLHUN_02240</name>
</gene>
<organism evidence="1 2">
    <name type="scientific">Ruminiclostridium hungatei</name>
    <name type="common">Clostridium hungatei</name>
    <dbReference type="NCBI Taxonomy" id="48256"/>
    <lineage>
        <taxon>Bacteria</taxon>
        <taxon>Bacillati</taxon>
        <taxon>Bacillota</taxon>
        <taxon>Clostridia</taxon>
        <taxon>Eubacteriales</taxon>
        <taxon>Oscillospiraceae</taxon>
        <taxon>Ruminiclostridium</taxon>
    </lineage>
</organism>
<sequence>MIDLTNIPSLMCYPPVLPPRKGEPVQNWYRRAVIFKMPSGYIVWSVERRTMLAEKLTKFGLKRAILRLEKQGWIIEKFK</sequence>
<dbReference type="AlphaFoldDB" id="A0A1V4SR89"/>
<reference evidence="1 2" key="1">
    <citation type="submission" date="2017-03" db="EMBL/GenBank/DDBJ databases">
        <title>Genome sequence of Clostridium hungatei DSM 14427.</title>
        <authorList>
            <person name="Poehlein A."/>
            <person name="Daniel R."/>
        </authorList>
    </citation>
    <scope>NUCLEOTIDE SEQUENCE [LARGE SCALE GENOMIC DNA]</scope>
    <source>
        <strain evidence="1 2">DSM 14427</strain>
    </source>
</reference>
<dbReference type="EMBL" id="MZGX01000001">
    <property type="protein sequence ID" value="OPX46408.1"/>
    <property type="molecule type" value="Genomic_DNA"/>
</dbReference>